<gene>
    <name evidence="3" type="ORF">RWD45_09030</name>
</gene>
<dbReference type="InterPro" id="IPR048375">
    <property type="entry name" value="YtxK-like_N"/>
</dbReference>
<sequence>MEVSHVNTLFTWMDHVATIIEQHEKEPYLDSLAHAMNVLFQNQTDHIADDLLSHKLNGELEKIQIDQFSTIEIRKAVQLAILKGMKDTTQQQHLITPESVAMFVGYIVEKLFAQQEKVMIFDPACGTSNLLTTVISQLENKTIEAYGSEVDPTLVQLSLQNANLQEMEIEYFHQDSLRPFLLDPVDLVVTDLPVGYYPDDVRASQFELKADEGHSYAHHLFIEQSITYTREGGYLIFIVPNFMFDGVEANKLHAFLKEKAVIIGLLQLPESMFKVEKNAKSIFIIQKKGEQVQQVKQPLLAKLPSFNNTKAMEDMLSQLNAWFKDNLAERS</sequence>
<name>A0ABU5CQQ4_9BACI</name>
<dbReference type="InterPro" id="IPR016843">
    <property type="entry name" value="S-AdoMet-dep_Ade-MeTrfase_prd"/>
</dbReference>
<feature type="domain" description="DNA methylase adenine-specific" evidence="1">
    <location>
        <begin position="94"/>
        <end position="291"/>
    </location>
</feature>
<evidence type="ECO:0000259" key="1">
    <source>
        <dbReference type="Pfam" id="PF02384"/>
    </source>
</evidence>
<evidence type="ECO:0000259" key="2">
    <source>
        <dbReference type="Pfam" id="PF21106"/>
    </source>
</evidence>
<dbReference type="InterPro" id="IPR052933">
    <property type="entry name" value="DNA_Protect_Modify"/>
</dbReference>
<evidence type="ECO:0000313" key="3">
    <source>
        <dbReference type="EMBL" id="MDY0408669.1"/>
    </source>
</evidence>
<organism evidence="3 4">
    <name type="scientific">Paracerasibacillus soli</name>
    <dbReference type="NCBI Taxonomy" id="480284"/>
    <lineage>
        <taxon>Bacteria</taxon>
        <taxon>Bacillati</taxon>
        <taxon>Bacillota</taxon>
        <taxon>Bacilli</taxon>
        <taxon>Bacillales</taxon>
        <taxon>Bacillaceae</taxon>
        <taxon>Paracerasibacillus</taxon>
    </lineage>
</organism>
<dbReference type="Proteomes" id="UP001275315">
    <property type="component" value="Unassembled WGS sequence"/>
</dbReference>
<dbReference type="InterPro" id="IPR003356">
    <property type="entry name" value="DNA_methylase_A-5"/>
</dbReference>
<keyword evidence="4" id="KW-1185">Reference proteome</keyword>
<feature type="domain" description="YtxK-like N-terminal helical" evidence="2">
    <location>
        <begin position="8"/>
        <end position="85"/>
    </location>
</feature>
<protein>
    <submittedName>
        <fullName evidence="3">Class I SAM-dependent methyltransferase</fullName>
    </submittedName>
</protein>
<dbReference type="GO" id="GO:0032259">
    <property type="term" value="P:methylation"/>
    <property type="evidence" value="ECO:0007669"/>
    <property type="project" value="UniProtKB-KW"/>
</dbReference>
<dbReference type="Gene3D" id="1.10.150.470">
    <property type="match status" value="1"/>
</dbReference>
<proteinExistence type="predicted"/>
<comment type="caution">
    <text evidence="3">The sequence shown here is derived from an EMBL/GenBank/DDBJ whole genome shotgun (WGS) entry which is preliminary data.</text>
</comment>
<reference evidence="3 4" key="1">
    <citation type="submission" date="2023-10" db="EMBL/GenBank/DDBJ databases">
        <title>Virgibacillus soli CC-YMP-6 genome.</title>
        <authorList>
            <person name="Miliotis G."/>
            <person name="Sengupta P."/>
            <person name="Hameed A."/>
            <person name="Chuvochina M."/>
            <person name="Mcdonagh F."/>
            <person name="Simpson A.C."/>
            <person name="Singh N.K."/>
            <person name="Rekha P.D."/>
            <person name="Raman K."/>
            <person name="Hugenholtz P."/>
            <person name="Venkateswaran K."/>
        </authorList>
    </citation>
    <scope>NUCLEOTIDE SEQUENCE [LARGE SCALE GENOMIC DNA]</scope>
    <source>
        <strain evidence="3 4">CC-YMP-6</strain>
    </source>
</reference>
<dbReference type="Gene3D" id="3.40.50.150">
    <property type="entry name" value="Vaccinia Virus protein VP39"/>
    <property type="match status" value="1"/>
</dbReference>
<dbReference type="PANTHER" id="PTHR41313">
    <property type="entry name" value="ADENINE-SPECIFIC METHYLTRANSFERASE"/>
    <property type="match status" value="1"/>
</dbReference>
<dbReference type="Pfam" id="PF02384">
    <property type="entry name" value="N6_Mtase"/>
    <property type="match status" value="1"/>
</dbReference>
<dbReference type="InterPro" id="IPR029063">
    <property type="entry name" value="SAM-dependent_MTases_sf"/>
</dbReference>
<dbReference type="EMBL" id="JAWDIQ010000001">
    <property type="protein sequence ID" value="MDY0408669.1"/>
    <property type="molecule type" value="Genomic_DNA"/>
</dbReference>
<keyword evidence="3" id="KW-0808">Transferase</keyword>
<accession>A0ABU5CQQ4</accession>
<dbReference type="PIRSF" id="PIRSF026567">
    <property type="entry name" value="Adenine_mtase_bact_prd"/>
    <property type="match status" value="1"/>
</dbReference>
<keyword evidence="3" id="KW-0489">Methyltransferase</keyword>
<dbReference type="SUPFAM" id="SSF53335">
    <property type="entry name" value="S-adenosyl-L-methionine-dependent methyltransferases"/>
    <property type="match status" value="1"/>
</dbReference>
<dbReference type="PRINTS" id="PR00507">
    <property type="entry name" value="N12N6MTFRASE"/>
</dbReference>
<dbReference type="GO" id="GO:0008168">
    <property type="term" value="F:methyltransferase activity"/>
    <property type="evidence" value="ECO:0007669"/>
    <property type="project" value="UniProtKB-KW"/>
</dbReference>
<dbReference type="PANTHER" id="PTHR41313:SF1">
    <property type="entry name" value="DNA METHYLASE ADENINE-SPECIFIC DOMAIN-CONTAINING PROTEIN"/>
    <property type="match status" value="1"/>
</dbReference>
<dbReference type="Pfam" id="PF21106">
    <property type="entry name" value="YtxK_like"/>
    <property type="match status" value="1"/>
</dbReference>
<dbReference type="RefSeq" id="WP_320379382.1">
    <property type="nucleotide sequence ID" value="NZ_JAWDIQ010000001.1"/>
</dbReference>
<evidence type="ECO:0000313" key="4">
    <source>
        <dbReference type="Proteomes" id="UP001275315"/>
    </source>
</evidence>